<protein>
    <submittedName>
        <fullName evidence="1">Uncharacterized protein</fullName>
    </submittedName>
</protein>
<name>A0A7J8I9N4_MOLMO</name>
<keyword evidence="2" id="KW-1185">Reference proteome</keyword>
<comment type="caution">
    <text evidence="1">The sequence shown here is derived from an EMBL/GenBank/DDBJ whole genome shotgun (WGS) entry which is preliminary data.</text>
</comment>
<proteinExistence type="predicted"/>
<evidence type="ECO:0000313" key="1">
    <source>
        <dbReference type="EMBL" id="KAF6480875.1"/>
    </source>
</evidence>
<evidence type="ECO:0000313" key="2">
    <source>
        <dbReference type="Proteomes" id="UP000550707"/>
    </source>
</evidence>
<dbReference type="AlphaFoldDB" id="A0A7J8I9N4"/>
<sequence length="121" mass="13423">MCRRIAGSQFPLLATEPAGALWSGIAPTVLFVLQQRRPRALRSLAGGRGNRGFGAQGTSPALHMEILSPGRRKQNLSSWVIQNRVRLHPSSRKNTLNVFPRALIPRVFNRVVCDRCAPLEK</sequence>
<dbReference type="InParanoid" id="A0A7J8I9N4"/>
<accession>A0A7J8I9N4</accession>
<reference evidence="1 2" key="1">
    <citation type="journal article" date="2020" name="Nature">
        <title>Six reference-quality genomes reveal evolution of bat adaptations.</title>
        <authorList>
            <person name="Jebb D."/>
            <person name="Huang Z."/>
            <person name="Pippel M."/>
            <person name="Hughes G.M."/>
            <person name="Lavrichenko K."/>
            <person name="Devanna P."/>
            <person name="Winkler S."/>
            <person name="Jermiin L.S."/>
            <person name="Skirmuntt E.C."/>
            <person name="Katzourakis A."/>
            <person name="Burkitt-Gray L."/>
            <person name="Ray D.A."/>
            <person name="Sullivan K.A.M."/>
            <person name="Roscito J.G."/>
            <person name="Kirilenko B.M."/>
            <person name="Davalos L.M."/>
            <person name="Corthals A.P."/>
            <person name="Power M.L."/>
            <person name="Jones G."/>
            <person name="Ransome R.D."/>
            <person name="Dechmann D.K.N."/>
            <person name="Locatelli A.G."/>
            <person name="Puechmaille S.J."/>
            <person name="Fedrigo O."/>
            <person name="Jarvis E.D."/>
            <person name="Hiller M."/>
            <person name="Vernes S.C."/>
            <person name="Myers E.W."/>
            <person name="Teeling E.C."/>
        </authorList>
    </citation>
    <scope>NUCLEOTIDE SEQUENCE [LARGE SCALE GENOMIC DNA]</scope>
    <source>
        <strain evidence="1">MMolMol1</strain>
        <tissue evidence="1">Muscle</tissue>
    </source>
</reference>
<dbReference type="EMBL" id="JACASF010000004">
    <property type="protein sequence ID" value="KAF6480875.1"/>
    <property type="molecule type" value="Genomic_DNA"/>
</dbReference>
<gene>
    <name evidence="1" type="ORF">HJG59_010669</name>
</gene>
<dbReference type="Proteomes" id="UP000550707">
    <property type="component" value="Unassembled WGS sequence"/>
</dbReference>
<organism evidence="1 2">
    <name type="scientific">Molossus molossus</name>
    <name type="common">Pallas' mastiff bat</name>
    <name type="synonym">Vespertilio molossus</name>
    <dbReference type="NCBI Taxonomy" id="27622"/>
    <lineage>
        <taxon>Eukaryota</taxon>
        <taxon>Metazoa</taxon>
        <taxon>Chordata</taxon>
        <taxon>Craniata</taxon>
        <taxon>Vertebrata</taxon>
        <taxon>Euteleostomi</taxon>
        <taxon>Mammalia</taxon>
        <taxon>Eutheria</taxon>
        <taxon>Laurasiatheria</taxon>
        <taxon>Chiroptera</taxon>
        <taxon>Yangochiroptera</taxon>
        <taxon>Molossidae</taxon>
        <taxon>Molossus</taxon>
    </lineage>
</organism>